<dbReference type="InterPro" id="IPR039422">
    <property type="entry name" value="MarR/SlyA-like"/>
</dbReference>
<dbReference type="Proteomes" id="UP001165306">
    <property type="component" value="Unassembled WGS sequence"/>
</dbReference>
<keyword evidence="3" id="KW-1185">Reference proteome</keyword>
<evidence type="ECO:0000313" key="2">
    <source>
        <dbReference type="EMBL" id="MCM8747761.1"/>
    </source>
</evidence>
<accession>A0AA41W9P4</accession>
<evidence type="ECO:0000313" key="3">
    <source>
        <dbReference type="Proteomes" id="UP001165306"/>
    </source>
</evidence>
<dbReference type="SMART" id="SM00347">
    <property type="entry name" value="HTH_MARR"/>
    <property type="match status" value="1"/>
</dbReference>
<proteinExistence type="predicted"/>
<dbReference type="EMBL" id="JAMSLR010000001">
    <property type="protein sequence ID" value="MCM8747761.1"/>
    <property type="molecule type" value="Genomic_DNA"/>
</dbReference>
<dbReference type="PANTHER" id="PTHR33164:SF105">
    <property type="entry name" value="TRANSCRIPTIONAL REPRESSOR PROTEIN-RELATED"/>
    <property type="match status" value="1"/>
</dbReference>
<dbReference type="InterPro" id="IPR036388">
    <property type="entry name" value="WH-like_DNA-bd_sf"/>
</dbReference>
<dbReference type="PROSITE" id="PS50995">
    <property type="entry name" value="HTH_MARR_2"/>
    <property type="match status" value="1"/>
</dbReference>
<dbReference type="GO" id="GO:0006950">
    <property type="term" value="P:response to stress"/>
    <property type="evidence" value="ECO:0007669"/>
    <property type="project" value="TreeGrafter"/>
</dbReference>
<reference evidence="2" key="1">
    <citation type="submission" date="2022-06" db="EMBL/GenBank/DDBJ databases">
        <title>CFH 74404 Thermomicrobiaceae sp.</title>
        <authorList>
            <person name="Ming H."/>
            <person name="Li W.-J."/>
            <person name="Zhao Z."/>
        </authorList>
    </citation>
    <scope>NUCLEOTIDE SEQUENCE</scope>
    <source>
        <strain evidence="2">CFH 74404</strain>
    </source>
</reference>
<dbReference type="InterPro" id="IPR036390">
    <property type="entry name" value="WH_DNA-bd_sf"/>
</dbReference>
<feature type="domain" description="HTH marR-type" evidence="1">
    <location>
        <begin position="11"/>
        <end position="143"/>
    </location>
</feature>
<dbReference type="AlphaFoldDB" id="A0AA41W9P4"/>
<dbReference type="Gene3D" id="1.10.10.10">
    <property type="entry name" value="Winged helix-like DNA-binding domain superfamily/Winged helix DNA-binding domain"/>
    <property type="match status" value="1"/>
</dbReference>
<gene>
    <name evidence="2" type="ORF">NET02_01215</name>
</gene>
<protein>
    <submittedName>
        <fullName evidence="2">MarR family transcriptional regulator</fullName>
    </submittedName>
</protein>
<dbReference type="Pfam" id="PF12802">
    <property type="entry name" value="MarR_2"/>
    <property type="match status" value="1"/>
</dbReference>
<dbReference type="PANTHER" id="PTHR33164">
    <property type="entry name" value="TRANSCRIPTIONAL REGULATOR, MARR FAMILY"/>
    <property type="match status" value="1"/>
</dbReference>
<sequence>MDAEIDLTATQECYCLAARRYARALTRLYEQKLRPHGLRATQFSILAALALKGPTPITELASFLVLDRTTLSRSAALLQRRGWVEIAPAEDARERPLRLTPAGRRKLEEAFLAWKEAQDLVSAGRANSDRQRVDPAAPCATSM</sequence>
<evidence type="ECO:0000259" key="1">
    <source>
        <dbReference type="PROSITE" id="PS50995"/>
    </source>
</evidence>
<dbReference type="GO" id="GO:0003700">
    <property type="term" value="F:DNA-binding transcription factor activity"/>
    <property type="evidence" value="ECO:0007669"/>
    <property type="project" value="InterPro"/>
</dbReference>
<organism evidence="2 3">
    <name type="scientific">Thermalbibacter longus</name>
    <dbReference type="NCBI Taxonomy" id="2951981"/>
    <lineage>
        <taxon>Bacteria</taxon>
        <taxon>Pseudomonadati</taxon>
        <taxon>Thermomicrobiota</taxon>
        <taxon>Thermomicrobia</taxon>
        <taxon>Thermomicrobiales</taxon>
        <taxon>Thermomicrobiaceae</taxon>
        <taxon>Thermalbibacter</taxon>
    </lineage>
</organism>
<dbReference type="InterPro" id="IPR000835">
    <property type="entry name" value="HTH_MarR-typ"/>
</dbReference>
<name>A0AA41W9P4_9BACT</name>
<comment type="caution">
    <text evidence="2">The sequence shown here is derived from an EMBL/GenBank/DDBJ whole genome shotgun (WGS) entry which is preliminary data.</text>
</comment>
<dbReference type="SUPFAM" id="SSF46785">
    <property type="entry name" value="Winged helix' DNA-binding domain"/>
    <property type="match status" value="1"/>
</dbReference>
<dbReference type="RefSeq" id="WP_284055547.1">
    <property type="nucleotide sequence ID" value="NZ_JAMSLR010000001.1"/>
</dbReference>